<gene>
    <name evidence="1" type="ORF">T12_6564</name>
</gene>
<organism evidence="1 2">
    <name type="scientific">Trichinella patagoniensis</name>
    <dbReference type="NCBI Taxonomy" id="990121"/>
    <lineage>
        <taxon>Eukaryota</taxon>
        <taxon>Metazoa</taxon>
        <taxon>Ecdysozoa</taxon>
        <taxon>Nematoda</taxon>
        <taxon>Enoplea</taxon>
        <taxon>Dorylaimia</taxon>
        <taxon>Trichinellida</taxon>
        <taxon>Trichinellidae</taxon>
        <taxon>Trichinella</taxon>
    </lineage>
</organism>
<dbReference type="Proteomes" id="UP000054783">
    <property type="component" value="Unassembled WGS sequence"/>
</dbReference>
<dbReference type="EMBL" id="JYDQ01000023">
    <property type="protein sequence ID" value="KRY20622.1"/>
    <property type="molecule type" value="Genomic_DNA"/>
</dbReference>
<proteinExistence type="predicted"/>
<protein>
    <submittedName>
        <fullName evidence="1">Uncharacterized protein</fullName>
    </submittedName>
</protein>
<sequence>MHTVEKRLAERGFDPRTSGLWAQHASSAPLCCCITIRQNNGNEMSKKQDCQFAIKCCKSENVERHANF</sequence>
<evidence type="ECO:0000313" key="1">
    <source>
        <dbReference type="EMBL" id="KRY20622.1"/>
    </source>
</evidence>
<dbReference type="AlphaFoldDB" id="A0A0V1A833"/>
<accession>A0A0V1A833</accession>
<keyword evidence="2" id="KW-1185">Reference proteome</keyword>
<reference evidence="1 2" key="1">
    <citation type="submission" date="2015-01" db="EMBL/GenBank/DDBJ databases">
        <title>Evolution of Trichinella species and genotypes.</title>
        <authorList>
            <person name="Korhonen P.K."/>
            <person name="Edoardo P."/>
            <person name="Giuseppe L.R."/>
            <person name="Gasser R.B."/>
        </authorList>
    </citation>
    <scope>NUCLEOTIDE SEQUENCE [LARGE SCALE GENOMIC DNA]</scope>
    <source>
        <strain evidence="1">ISS2496</strain>
    </source>
</reference>
<name>A0A0V1A833_9BILA</name>
<comment type="caution">
    <text evidence="1">The sequence shown here is derived from an EMBL/GenBank/DDBJ whole genome shotgun (WGS) entry which is preliminary data.</text>
</comment>
<evidence type="ECO:0000313" key="2">
    <source>
        <dbReference type="Proteomes" id="UP000054783"/>
    </source>
</evidence>